<dbReference type="PANTHER" id="PTHR33204">
    <property type="entry name" value="TRANSCRIPTIONAL REGULATOR, MARR FAMILY"/>
    <property type="match status" value="1"/>
</dbReference>
<dbReference type="Pfam" id="PF01638">
    <property type="entry name" value="HxlR"/>
    <property type="match status" value="1"/>
</dbReference>
<dbReference type="Gene3D" id="1.10.10.10">
    <property type="entry name" value="Winged helix-like DNA-binding domain superfamily/Winged helix DNA-binding domain"/>
    <property type="match status" value="1"/>
</dbReference>
<dbReference type="InterPro" id="IPR036390">
    <property type="entry name" value="WH_DNA-bd_sf"/>
</dbReference>
<dbReference type="AlphaFoldDB" id="A0A931H0Y7"/>
<keyword evidence="6" id="KW-1185">Reference proteome</keyword>
<keyword evidence="1" id="KW-0805">Transcription regulation</keyword>
<dbReference type="GO" id="GO:0003677">
    <property type="term" value="F:DNA binding"/>
    <property type="evidence" value="ECO:0007669"/>
    <property type="project" value="UniProtKB-KW"/>
</dbReference>
<proteinExistence type="predicted"/>
<feature type="domain" description="HTH hxlR-type" evidence="4">
    <location>
        <begin position="27"/>
        <end position="109"/>
    </location>
</feature>
<comment type="caution">
    <text evidence="5">The sequence shown here is derived from an EMBL/GenBank/DDBJ whole genome shotgun (WGS) entry which is preliminary data.</text>
</comment>
<keyword evidence="3" id="KW-0804">Transcription</keyword>
<dbReference type="Proteomes" id="UP000651050">
    <property type="component" value="Unassembled WGS sequence"/>
</dbReference>
<organism evidence="5 6">
    <name type="scientific">Caenimonas aquaedulcis</name>
    <dbReference type="NCBI Taxonomy" id="2793270"/>
    <lineage>
        <taxon>Bacteria</taxon>
        <taxon>Pseudomonadati</taxon>
        <taxon>Pseudomonadota</taxon>
        <taxon>Betaproteobacteria</taxon>
        <taxon>Burkholderiales</taxon>
        <taxon>Comamonadaceae</taxon>
        <taxon>Caenimonas</taxon>
    </lineage>
</organism>
<dbReference type="SUPFAM" id="SSF46785">
    <property type="entry name" value="Winged helix' DNA-binding domain"/>
    <property type="match status" value="1"/>
</dbReference>
<evidence type="ECO:0000256" key="3">
    <source>
        <dbReference type="ARBA" id="ARBA00023163"/>
    </source>
</evidence>
<name>A0A931H0Y7_9BURK</name>
<accession>A0A931H0Y7</accession>
<reference evidence="5" key="1">
    <citation type="submission" date="2020-11" db="EMBL/GenBank/DDBJ databases">
        <title>Bacterial whole genome sequence for Caenimonas sp. DR4.4.</title>
        <authorList>
            <person name="Le V."/>
            <person name="Ko S.-R."/>
            <person name="Ahn C.-Y."/>
            <person name="Oh H.-M."/>
        </authorList>
    </citation>
    <scope>NUCLEOTIDE SEQUENCE</scope>
    <source>
        <strain evidence="5">DR4.4</strain>
    </source>
</reference>
<sequence length="119" mass="12798">MKASPPLPGKPVRGSRTGRPVMALLDLLGRRGSLRLLWELRDGHPQSFRVLRAGADDMSPSVLNSRLKELRAAQVVALSGAGYALTSEGKALIRVLKPLQRWADGWTAHAAHGDAAKLS</sequence>
<keyword evidence="2" id="KW-0238">DNA-binding</keyword>
<dbReference type="EMBL" id="JADWYS010000001">
    <property type="protein sequence ID" value="MBG9386559.1"/>
    <property type="molecule type" value="Genomic_DNA"/>
</dbReference>
<evidence type="ECO:0000313" key="5">
    <source>
        <dbReference type="EMBL" id="MBG9386559.1"/>
    </source>
</evidence>
<protein>
    <submittedName>
        <fullName evidence="5">Helix-turn-helix transcriptional regulator</fullName>
    </submittedName>
</protein>
<dbReference type="InterPro" id="IPR002577">
    <property type="entry name" value="HTH_HxlR"/>
</dbReference>
<dbReference type="PANTHER" id="PTHR33204:SF37">
    <property type="entry name" value="HTH-TYPE TRANSCRIPTIONAL REGULATOR YODB"/>
    <property type="match status" value="1"/>
</dbReference>
<dbReference type="InterPro" id="IPR036388">
    <property type="entry name" value="WH-like_DNA-bd_sf"/>
</dbReference>
<dbReference type="RefSeq" id="WP_196984538.1">
    <property type="nucleotide sequence ID" value="NZ_JADWYS010000001.1"/>
</dbReference>
<evidence type="ECO:0000256" key="2">
    <source>
        <dbReference type="ARBA" id="ARBA00023125"/>
    </source>
</evidence>
<evidence type="ECO:0000256" key="1">
    <source>
        <dbReference type="ARBA" id="ARBA00023015"/>
    </source>
</evidence>
<evidence type="ECO:0000313" key="6">
    <source>
        <dbReference type="Proteomes" id="UP000651050"/>
    </source>
</evidence>
<gene>
    <name evidence="5" type="ORF">I5803_00860</name>
</gene>
<evidence type="ECO:0000259" key="4">
    <source>
        <dbReference type="Pfam" id="PF01638"/>
    </source>
</evidence>